<dbReference type="SUPFAM" id="SSF47384">
    <property type="entry name" value="Homodimeric domain of signal transducing histidine kinase"/>
    <property type="match status" value="1"/>
</dbReference>
<feature type="domain" description="HAMP" evidence="21">
    <location>
        <begin position="196"/>
        <end position="249"/>
    </location>
</feature>
<dbReference type="PRINTS" id="PR00344">
    <property type="entry name" value="BCTRLSENSOR"/>
</dbReference>
<keyword evidence="12" id="KW-0902">Two-component regulatory system</keyword>
<dbReference type="SMART" id="SM00091">
    <property type="entry name" value="PAS"/>
    <property type="match status" value="1"/>
</dbReference>
<dbReference type="InterPro" id="IPR003594">
    <property type="entry name" value="HATPase_dom"/>
</dbReference>
<feature type="domain" description="Response regulatory" evidence="18">
    <location>
        <begin position="659"/>
        <end position="775"/>
    </location>
</feature>
<dbReference type="InterPro" id="IPR036097">
    <property type="entry name" value="HisK_dim/P_sf"/>
</dbReference>
<keyword evidence="9" id="KW-0418">Kinase</keyword>
<dbReference type="EMBL" id="JBHSHJ010000005">
    <property type="protein sequence ID" value="MFC4789013.1"/>
    <property type="molecule type" value="Genomic_DNA"/>
</dbReference>
<dbReference type="Gene3D" id="1.10.287.130">
    <property type="match status" value="1"/>
</dbReference>
<feature type="transmembrane region" description="Helical" evidence="16">
    <location>
        <begin position="172"/>
        <end position="195"/>
    </location>
</feature>
<name>A0ABV9QE13_9BURK</name>
<dbReference type="CDD" id="cd00130">
    <property type="entry name" value="PAS"/>
    <property type="match status" value="1"/>
</dbReference>
<keyword evidence="5 14" id="KW-0597">Phosphoprotein</keyword>
<feature type="domain" description="PAC" evidence="20">
    <location>
        <begin position="325"/>
        <end position="377"/>
    </location>
</feature>
<evidence type="ECO:0000256" key="16">
    <source>
        <dbReference type="SAM" id="Phobius"/>
    </source>
</evidence>
<dbReference type="SMART" id="SM00448">
    <property type="entry name" value="REC"/>
    <property type="match status" value="1"/>
</dbReference>
<evidence type="ECO:0000259" key="21">
    <source>
        <dbReference type="PROSITE" id="PS50885"/>
    </source>
</evidence>
<dbReference type="SMART" id="SM00388">
    <property type="entry name" value="HisKA"/>
    <property type="match status" value="1"/>
</dbReference>
<dbReference type="InterPro" id="IPR033463">
    <property type="entry name" value="sCache_3"/>
</dbReference>
<evidence type="ECO:0000256" key="14">
    <source>
        <dbReference type="PROSITE-ProRule" id="PRU00169"/>
    </source>
</evidence>
<dbReference type="Pfam" id="PF02518">
    <property type="entry name" value="HATPase_c"/>
    <property type="match status" value="1"/>
</dbReference>
<evidence type="ECO:0000256" key="1">
    <source>
        <dbReference type="ARBA" id="ARBA00000085"/>
    </source>
</evidence>
<dbReference type="Pfam" id="PF00672">
    <property type="entry name" value="HAMP"/>
    <property type="match status" value="1"/>
</dbReference>
<feature type="coiled-coil region" evidence="15">
    <location>
        <begin position="808"/>
        <end position="835"/>
    </location>
</feature>
<dbReference type="PANTHER" id="PTHR43047">
    <property type="entry name" value="TWO-COMPONENT HISTIDINE PROTEIN KINASE"/>
    <property type="match status" value="1"/>
</dbReference>
<dbReference type="Pfam" id="PF08448">
    <property type="entry name" value="PAS_4"/>
    <property type="match status" value="1"/>
</dbReference>
<reference evidence="23" key="1">
    <citation type="journal article" date="2019" name="Int. J. Syst. Evol. Microbiol.">
        <title>The Global Catalogue of Microorganisms (GCM) 10K type strain sequencing project: providing services to taxonomists for standard genome sequencing and annotation.</title>
        <authorList>
            <consortium name="The Broad Institute Genomics Platform"/>
            <consortium name="The Broad Institute Genome Sequencing Center for Infectious Disease"/>
            <person name="Wu L."/>
            <person name="Ma J."/>
        </authorList>
    </citation>
    <scope>NUCLEOTIDE SEQUENCE [LARGE SCALE GENOMIC DNA]</scope>
    <source>
        <strain evidence="23">CCUG 49452</strain>
    </source>
</reference>
<evidence type="ECO:0000256" key="4">
    <source>
        <dbReference type="ARBA" id="ARBA00022475"/>
    </source>
</evidence>
<evidence type="ECO:0000256" key="15">
    <source>
        <dbReference type="SAM" id="Coils"/>
    </source>
</evidence>
<evidence type="ECO:0000256" key="12">
    <source>
        <dbReference type="ARBA" id="ARBA00023012"/>
    </source>
</evidence>
<comment type="catalytic activity">
    <reaction evidence="1">
        <text>ATP + protein L-histidine = ADP + protein N-phospho-L-histidine.</text>
        <dbReference type="EC" id="2.7.13.3"/>
    </reaction>
</comment>
<dbReference type="CDD" id="cd06225">
    <property type="entry name" value="HAMP"/>
    <property type="match status" value="1"/>
</dbReference>
<evidence type="ECO:0000256" key="11">
    <source>
        <dbReference type="ARBA" id="ARBA00022989"/>
    </source>
</evidence>
<dbReference type="InterPro" id="IPR013656">
    <property type="entry name" value="PAS_4"/>
</dbReference>
<dbReference type="SMART" id="SM00304">
    <property type="entry name" value="HAMP"/>
    <property type="match status" value="1"/>
</dbReference>
<dbReference type="InterPro" id="IPR029151">
    <property type="entry name" value="Sensor-like_sf"/>
</dbReference>
<dbReference type="InterPro" id="IPR036890">
    <property type="entry name" value="HATPase_C_sf"/>
</dbReference>
<dbReference type="InterPro" id="IPR003661">
    <property type="entry name" value="HisK_dim/P_dom"/>
</dbReference>
<dbReference type="NCBIfam" id="TIGR00229">
    <property type="entry name" value="sensory_box"/>
    <property type="match status" value="1"/>
</dbReference>
<keyword evidence="11 16" id="KW-1133">Transmembrane helix</keyword>
<dbReference type="InterPro" id="IPR011006">
    <property type="entry name" value="CheY-like_superfamily"/>
</dbReference>
<dbReference type="InterPro" id="IPR000014">
    <property type="entry name" value="PAS"/>
</dbReference>
<dbReference type="CDD" id="cd00082">
    <property type="entry name" value="HisKA"/>
    <property type="match status" value="1"/>
</dbReference>
<accession>A0ABV9QE13</accession>
<dbReference type="EC" id="2.7.13.3" evidence="3"/>
<evidence type="ECO:0000256" key="7">
    <source>
        <dbReference type="ARBA" id="ARBA00022692"/>
    </source>
</evidence>
<organism evidence="22 23">
    <name type="scientific">Giesbergeria sinuosa</name>
    <dbReference type="NCBI Taxonomy" id="80883"/>
    <lineage>
        <taxon>Bacteria</taxon>
        <taxon>Pseudomonadati</taxon>
        <taxon>Pseudomonadota</taxon>
        <taxon>Betaproteobacteria</taxon>
        <taxon>Burkholderiales</taxon>
        <taxon>Comamonadaceae</taxon>
        <taxon>Giesbergeria</taxon>
    </lineage>
</organism>
<dbReference type="SUPFAM" id="SSF55785">
    <property type="entry name" value="PYP-like sensor domain (PAS domain)"/>
    <property type="match status" value="1"/>
</dbReference>
<dbReference type="SUPFAM" id="SSF55874">
    <property type="entry name" value="ATPase domain of HSP90 chaperone/DNA topoisomerase II/histidine kinase"/>
    <property type="match status" value="1"/>
</dbReference>
<feature type="domain" description="PAS" evidence="19">
    <location>
        <begin position="254"/>
        <end position="309"/>
    </location>
</feature>
<evidence type="ECO:0000256" key="9">
    <source>
        <dbReference type="ARBA" id="ARBA00022777"/>
    </source>
</evidence>
<evidence type="ECO:0000259" key="17">
    <source>
        <dbReference type="PROSITE" id="PS50109"/>
    </source>
</evidence>
<keyword evidence="7 16" id="KW-0812">Transmembrane</keyword>
<proteinExistence type="predicted"/>
<dbReference type="PROSITE" id="PS50110">
    <property type="entry name" value="RESPONSE_REGULATORY"/>
    <property type="match status" value="1"/>
</dbReference>
<dbReference type="SUPFAM" id="SSF158472">
    <property type="entry name" value="HAMP domain-like"/>
    <property type="match status" value="1"/>
</dbReference>
<dbReference type="GO" id="GO:0005524">
    <property type="term" value="F:ATP binding"/>
    <property type="evidence" value="ECO:0007669"/>
    <property type="project" value="UniProtKB-KW"/>
</dbReference>
<evidence type="ECO:0000313" key="22">
    <source>
        <dbReference type="EMBL" id="MFC4789013.1"/>
    </source>
</evidence>
<evidence type="ECO:0000256" key="2">
    <source>
        <dbReference type="ARBA" id="ARBA00004651"/>
    </source>
</evidence>
<evidence type="ECO:0000259" key="20">
    <source>
        <dbReference type="PROSITE" id="PS50113"/>
    </source>
</evidence>
<feature type="domain" description="Histidine kinase" evidence="17">
    <location>
        <begin position="413"/>
        <end position="631"/>
    </location>
</feature>
<dbReference type="InterPro" id="IPR035965">
    <property type="entry name" value="PAS-like_dom_sf"/>
</dbReference>
<keyword evidence="15" id="KW-0175">Coiled coil</keyword>
<dbReference type="SUPFAM" id="SSF103190">
    <property type="entry name" value="Sensory domain-like"/>
    <property type="match status" value="1"/>
</dbReference>
<dbReference type="InterPro" id="IPR005467">
    <property type="entry name" value="His_kinase_dom"/>
</dbReference>
<evidence type="ECO:0000256" key="10">
    <source>
        <dbReference type="ARBA" id="ARBA00022840"/>
    </source>
</evidence>
<evidence type="ECO:0000259" key="18">
    <source>
        <dbReference type="PROSITE" id="PS50110"/>
    </source>
</evidence>
<dbReference type="CDD" id="cd16922">
    <property type="entry name" value="HATPase_EvgS-ArcB-TorS-like"/>
    <property type="match status" value="1"/>
</dbReference>
<dbReference type="PROSITE" id="PS50109">
    <property type="entry name" value="HIS_KIN"/>
    <property type="match status" value="1"/>
</dbReference>
<keyword evidence="8" id="KW-0547">Nucleotide-binding</keyword>
<evidence type="ECO:0000256" key="8">
    <source>
        <dbReference type="ARBA" id="ARBA00022741"/>
    </source>
</evidence>
<evidence type="ECO:0000256" key="3">
    <source>
        <dbReference type="ARBA" id="ARBA00012438"/>
    </source>
</evidence>
<evidence type="ECO:0000256" key="13">
    <source>
        <dbReference type="ARBA" id="ARBA00023136"/>
    </source>
</evidence>
<dbReference type="PROSITE" id="PS50113">
    <property type="entry name" value="PAC"/>
    <property type="match status" value="1"/>
</dbReference>
<keyword evidence="13 16" id="KW-0472">Membrane</keyword>
<dbReference type="InterPro" id="IPR004358">
    <property type="entry name" value="Sig_transdc_His_kin-like_C"/>
</dbReference>
<keyword evidence="4" id="KW-1003">Cell membrane</keyword>
<dbReference type="Gene3D" id="6.10.340.10">
    <property type="match status" value="1"/>
</dbReference>
<sequence length="864" mass="95286">MSTTGWRLLAGGAFKRQIVLVFVLGFLCLFSALVAYLVRTQSQNLYEENHNAARGLAHSLAVSSRSWVLANDLVGLEEVIVSFANYPHLHYAMVLSPTGRVLAHTDPTKIGLFVHDATSEVLLRPPTGLHQILVDDPETIDVAVPIPLGERHVGWARVALGRKSIQADLHTVGMRSATFIGLATALALLASVLIANRLSRRIAALVRVADSVRAGDTSVRADMAGTTDEVALLAASFNRMLDALEQNQQALRTASRYSRSLIEAHLDPLLVVGRDGKISDLNRATETVTGRSRQALIGTDFADHCTAPEQAHELFVQALASEQVTDRALSIRHVDGHITNVLYNAGIFRSASGEVLGVLAAARDVTERQRLDEEMRRYKDRLEAEVQQRTADLVLARNAAEAANQAKSAFLANMSHELRTPLNAVLGFSNMMRKDPLLPERQRQNLDIINRSGEHLLTLINDVLDMAKIEAGRVQLQQLPFDLGALVRDVTDMMQIRAQEKGLQLLIDQDSEFPRYIVGDEARLRQVLINLLGNAVKFTDQGGVSIRLGTRQNQQSHLVIEVEDSGPGIAPEDQERIFQPFTQIGEQGINKGTGLGLTITRQFVQLMQGQITLHSTPGIGSVFRIELPLQPAAEADMRHPDAIQHGDVLGLAPGQQHWRILIVEDQRDNQVLLSQLLGSMGFEWRISENGAKGVQMFQEWHPDFIWMDHRMPVMDGVEATRRIRQLPGGKEVKIVAVTASALQEQKAELLAVGMDDFVRKPYRSSEIFDCMAKHLGVRYIYEGLPEADDSPAMALSAEMFANVPDAVCQQLQQALESLENERIDAALQAVTAQDATLGKVLRRLVGNFDYPAILNTLEARSHVP</sequence>
<dbReference type="Proteomes" id="UP001596001">
    <property type="component" value="Unassembled WGS sequence"/>
</dbReference>
<keyword evidence="10 22" id="KW-0067">ATP-binding</keyword>
<evidence type="ECO:0000256" key="5">
    <source>
        <dbReference type="ARBA" id="ARBA00022553"/>
    </source>
</evidence>
<dbReference type="InterPro" id="IPR003660">
    <property type="entry name" value="HAMP_dom"/>
</dbReference>
<evidence type="ECO:0000259" key="19">
    <source>
        <dbReference type="PROSITE" id="PS50112"/>
    </source>
</evidence>
<dbReference type="CDD" id="cd17546">
    <property type="entry name" value="REC_hyHK_CKI1_RcsC-like"/>
    <property type="match status" value="1"/>
</dbReference>
<evidence type="ECO:0000256" key="6">
    <source>
        <dbReference type="ARBA" id="ARBA00022679"/>
    </source>
</evidence>
<evidence type="ECO:0000313" key="23">
    <source>
        <dbReference type="Proteomes" id="UP001596001"/>
    </source>
</evidence>
<dbReference type="PROSITE" id="PS50885">
    <property type="entry name" value="HAMP"/>
    <property type="match status" value="1"/>
</dbReference>
<dbReference type="SMART" id="SM00387">
    <property type="entry name" value="HATPase_c"/>
    <property type="match status" value="1"/>
</dbReference>
<gene>
    <name evidence="22" type="ORF">ACFO6X_08475</name>
</gene>
<keyword evidence="6" id="KW-0808">Transferase</keyword>
<comment type="caution">
    <text evidence="22">The sequence shown here is derived from an EMBL/GenBank/DDBJ whole genome shotgun (WGS) entry which is preliminary data.</text>
</comment>
<feature type="modified residue" description="4-aspartylphosphate" evidence="14">
    <location>
        <position position="708"/>
    </location>
</feature>
<dbReference type="SUPFAM" id="SSF52172">
    <property type="entry name" value="CheY-like"/>
    <property type="match status" value="1"/>
</dbReference>
<protein>
    <recommendedName>
        <fullName evidence="3">histidine kinase</fullName>
        <ecNumber evidence="3">2.7.13.3</ecNumber>
    </recommendedName>
</protein>
<dbReference type="Gene3D" id="3.30.565.10">
    <property type="entry name" value="Histidine kinase-like ATPase, C-terminal domain"/>
    <property type="match status" value="1"/>
</dbReference>
<dbReference type="PANTHER" id="PTHR43047:SF64">
    <property type="entry name" value="HISTIDINE KINASE CONTAINING CHEY-HOMOLOGOUS RECEIVER DOMAIN AND PAS DOMAIN-RELATED"/>
    <property type="match status" value="1"/>
</dbReference>
<dbReference type="Gene3D" id="3.30.450.20">
    <property type="entry name" value="PAS domain"/>
    <property type="match status" value="1"/>
</dbReference>
<dbReference type="Gene3D" id="3.40.50.2300">
    <property type="match status" value="1"/>
</dbReference>
<dbReference type="PROSITE" id="PS50112">
    <property type="entry name" value="PAS"/>
    <property type="match status" value="1"/>
</dbReference>
<dbReference type="Pfam" id="PF17203">
    <property type="entry name" value="sCache_3_2"/>
    <property type="match status" value="1"/>
</dbReference>
<dbReference type="RefSeq" id="WP_382431995.1">
    <property type="nucleotide sequence ID" value="NZ_JBHSHJ010000005.1"/>
</dbReference>
<dbReference type="Pfam" id="PF00072">
    <property type="entry name" value="Response_reg"/>
    <property type="match status" value="1"/>
</dbReference>
<dbReference type="InterPro" id="IPR001789">
    <property type="entry name" value="Sig_transdc_resp-reg_receiver"/>
</dbReference>
<dbReference type="Pfam" id="PF00512">
    <property type="entry name" value="HisKA"/>
    <property type="match status" value="1"/>
</dbReference>
<dbReference type="InterPro" id="IPR000700">
    <property type="entry name" value="PAS-assoc_C"/>
</dbReference>
<keyword evidence="23" id="KW-1185">Reference proteome</keyword>
<comment type="subcellular location">
    <subcellularLocation>
        <location evidence="2">Cell membrane</location>
        <topology evidence="2">Multi-pass membrane protein</topology>
    </subcellularLocation>
</comment>
<feature type="transmembrane region" description="Helical" evidence="16">
    <location>
        <begin position="18"/>
        <end position="38"/>
    </location>
</feature>